<sequence>MQAIEIGFCVNAAQVIDMRGEQGVNIGEGAADADAPHACCVGGMHAGRCVLDDYALCWCRAEQLSRGQVALGVGLATLDVIGCPQVHWMRQLGCGESPLGNGASA</sequence>
<reference evidence="1 2" key="1">
    <citation type="submission" date="2023-03" db="EMBL/GenBank/DDBJ databases">
        <title>Draft genome sequence of type strain Streptomyces ferralitis JCM 14344.</title>
        <authorList>
            <person name="Klaysubun C."/>
            <person name="Duangmal K."/>
        </authorList>
    </citation>
    <scope>NUCLEOTIDE SEQUENCE [LARGE SCALE GENOMIC DNA]</scope>
    <source>
        <strain evidence="1 2">JCM 14344</strain>
    </source>
</reference>
<evidence type="ECO:0000313" key="1">
    <source>
        <dbReference type="EMBL" id="MDF2255846.1"/>
    </source>
</evidence>
<proteinExistence type="predicted"/>
<dbReference type="EMBL" id="JARHTQ010000004">
    <property type="protein sequence ID" value="MDF2255846.1"/>
    <property type="molecule type" value="Genomic_DNA"/>
</dbReference>
<dbReference type="Proteomes" id="UP001220022">
    <property type="component" value="Unassembled WGS sequence"/>
</dbReference>
<comment type="caution">
    <text evidence="1">The sequence shown here is derived from an EMBL/GenBank/DDBJ whole genome shotgun (WGS) entry which is preliminary data.</text>
</comment>
<gene>
    <name evidence="1" type="ORF">P2L57_08935</name>
</gene>
<protein>
    <submittedName>
        <fullName evidence="1">Uncharacterized protein</fullName>
    </submittedName>
</protein>
<name>A0ABT5YW81_9ACTN</name>
<keyword evidence="2" id="KW-1185">Reference proteome</keyword>
<organism evidence="1 2">
    <name type="scientific">Streptantibioticus ferralitis</name>
    <dbReference type="NCBI Taxonomy" id="236510"/>
    <lineage>
        <taxon>Bacteria</taxon>
        <taxon>Bacillati</taxon>
        <taxon>Actinomycetota</taxon>
        <taxon>Actinomycetes</taxon>
        <taxon>Kitasatosporales</taxon>
        <taxon>Streptomycetaceae</taxon>
        <taxon>Streptantibioticus</taxon>
    </lineage>
</organism>
<evidence type="ECO:0000313" key="2">
    <source>
        <dbReference type="Proteomes" id="UP001220022"/>
    </source>
</evidence>
<accession>A0ABT5YW81</accession>